<sequence>MRTEITSFRMDSHRTHNGRQRPDFLGWRGTSPEFGEITVAYPFMTGEYEIRATVRGEKVPTVLFDAKGFHVPGLLMPTLNRGTLRVGEREVAMARNRLGTTRQGRALHLTDGEDRYKLWAISRKRYALARKPSGERSGVTVKVKQSGVGGRRHLSGGLYLTVTVEGRAEPTDIALAVMFSGVDRSNLTRGGAIRSIFSRGANHIVHLGS</sequence>
<gene>
    <name evidence="1" type="ORF">GCM10010387_37080</name>
</gene>
<evidence type="ECO:0000313" key="2">
    <source>
        <dbReference type="Proteomes" id="UP000630936"/>
    </source>
</evidence>
<dbReference type="EMBL" id="BMWG01000011">
    <property type="protein sequence ID" value="GGZ39446.1"/>
    <property type="molecule type" value="Genomic_DNA"/>
</dbReference>
<evidence type="ECO:0000313" key="1">
    <source>
        <dbReference type="EMBL" id="GGZ39446.1"/>
    </source>
</evidence>
<comment type="caution">
    <text evidence="1">The sequence shown here is derived from an EMBL/GenBank/DDBJ whole genome shotgun (WGS) entry which is preliminary data.</text>
</comment>
<organism evidence="1 2">
    <name type="scientific">Streptomyces inusitatus</name>
    <dbReference type="NCBI Taxonomy" id="68221"/>
    <lineage>
        <taxon>Bacteria</taxon>
        <taxon>Bacillati</taxon>
        <taxon>Actinomycetota</taxon>
        <taxon>Actinomycetes</taxon>
        <taxon>Kitasatosporales</taxon>
        <taxon>Streptomycetaceae</taxon>
        <taxon>Streptomyces</taxon>
    </lineage>
</organism>
<dbReference type="RefSeq" id="WP_190124220.1">
    <property type="nucleotide sequence ID" value="NZ_BMWG01000011.1"/>
</dbReference>
<keyword evidence="2" id="KW-1185">Reference proteome</keyword>
<reference evidence="1" key="2">
    <citation type="submission" date="2020-09" db="EMBL/GenBank/DDBJ databases">
        <authorList>
            <person name="Sun Q."/>
            <person name="Ohkuma M."/>
        </authorList>
    </citation>
    <scope>NUCLEOTIDE SEQUENCE</scope>
    <source>
        <strain evidence="1">JCM 4988</strain>
    </source>
</reference>
<accession>A0A918QBU1</accession>
<reference evidence="1" key="1">
    <citation type="journal article" date="2014" name="Int. J. Syst. Evol. Microbiol.">
        <title>Complete genome sequence of Corynebacterium casei LMG S-19264T (=DSM 44701T), isolated from a smear-ripened cheese.</title>
        <authorList>
            <consortium name="US DOE Joint Genome Institute (JGI-PGF)"/>
            <person name="Walter F."/>
            <person name="Albersmeier A."/>
            <person name="Kalinowski J."/>
            <person name="Ruckert C."/>
        </authorList>
    </citation>
    <scope>NUCLEOTIDE SEQUENCE</scope>
    <source>
        <strain evidence="1">JCM 4988</strain>
    </source>
</reference>
<dbReference type="AlphaFoldDB" id="A0A918QBU1"/>
<proteinExistence type="predicted"/>
<name>A0A918QBU1_9ACTN</name>
<dbReference type="Proteomes" id="UP000630936">
    <property type="component" value="Unassembled WGS sequence"/>
</dbReference>
<protein>
    <submittedName>
        <fullName evidence="1">Uncharacterized protein</fullName>
    </submittedName>
</protein>